<evidence type="ECO:0000313" key="2">
    <source>
        <dbReference type="EMBL" id="KAG0470860.1"/>
    </source>
</evidence>
<dbReference type="GO" id="GO:0005777">
    <property type="term" value="C:peroxisome"/>
    <property type="evidence" value="ECO:0007669"/>
    <property type="project" value="TreeGrafter"/>
</dbReference>
<keyword evidence="3" id="KW-1185">Reference proteome</keyword>
<dbReference type="Pfam" id="PF03061">
    <property type="entry name" value="4HBT"/>
    <property type="match status" value="1"/>
</dbReference>
<dbReference type="Proteomes" id="UP000636800">
    <property type="component" value="Unassembled WGS sequence"/>
</dbReference>
<dbReference type="InterPro" id="IPR006683">
    <property type="entry name" value="Thioestr_dom"/>
</dbReference>
<dbReference type="Gene3D" id="3.10.129.10">
    <property type="entry name" value="Hotdog Thioesterase"/>
    <property type="match status" value="1"/>
</dbReference>
<protein>
    <recommendedName>
        <fullName evidence="1">Thioesterase domain-containing protein</fullName>
    </recommendedName>
</protein>
<proteinExistence type="predicted"/>
<organism evidence="2 3">
    <name type="scientific">Vanilla planifolia</name>
    <name type="common">Vanilla</name>
    <dbReference type="NCBI Taxonomy" id="51239"/>
    <lineage>
        <taxon>Eukaryota</taxon>
        <taxon>Viridiplantae</taxon>
        <taxon>Streptophyta</taxon>
        <taxon>Embryophyta</taxon>
        <taxon>Tracheophyta</taxon>
        <taxon>Spermatophyta</taxon>
        <taxon>Magnoliopsida</taxon>
        <taxon>Liliopsida</taxon>
        <taxon>Asparagales</taxon>
        <taxon>Orchidaceae</taxon>
        <taxon>Vanilloideae</taxon>
        <taxon>Vanilleae</taxon>
        <taxon>Vanilla</taxon>
    </lineage>
</organism>
<comment type="caution">
    <text evidence="2">The sequence shown here is derived from an EMBL/GenBank/DDBJ whole genome shotgun (WGS) entry which is preliminary data.</text>
</comment>
<evidence type="ECO:0000259" key="1">
    <source>
        <dbReference type="Pfam" id="PF03061"/>
    </source>
</evidence>
<dbReference type="AlphaFoldDB" id="A0A835USD2"/>
<evidence type="ECO:0000313" key="3">
    <source>
        <dbReference type="Proteomes" id="UP000636800"/>
    </source>
</evidence>
<dbReference type="PANTHER" id="PTHR43240">
    <property type="entry name" value="1,4-DIHYDROXY-2-NAPHTHOYL-COA THIOESTERASE 1"/>
    <property type="match status" value="1"/>
</dbReference>
<dbReference type="EMBL" id="JADCNL010000008">
    <property type="protein sequence ID" value="KAG0470860.1"/>
    <property type="molecule type" value="Genomic_DNA"/>
</dbReference>
<dbReference type="OrthoDB" id="758624at2759"/>
<gene>
    <name evidence="2" type="ORF">HPP92_017560</name>
</gene>
<dbReference type="PANTHER" id="PTHR43240:SF5">
    <property type="entry name" value="1,4-DIHYDROXY-2-NAPHTHOYL-COA THIOESTERASE 1"/>
    <property type="match status" value="1"/>
</dbReference>
<dbReference type="GO" id="GO:0042372">
    <property type="term" value="P:phylloquinone biosynthetic process"/>
    <property type="evidence" value="ECO:0007669"/>
    <property type="project" value="TreeGrafter"/>
</dbReference>
<dbReference type="InterPro" id="IPR029069">
    <property type="entry name" value="HotDog_dom_sf"/>
</dbReference>
<dbReference type="SUPFAM" id="SSF54637">
    <property type="entry name" value="Thioesterase/thiol ester dehydrase-isomerase"/>
    <property type="match status" value="1"/>
</dbReference>
<name>A0A835USD2_VANPL</name>
<accession>A0A835USD2</accession>
<sequence>MVIPVELDAPLHSIGFEIDVLSPKEVTGRFHVTRACCQRVAGVQLSVNHYQTAVFDDLVFARAEPVEIGQEVQIWKVPVEDG</sequence>
<feature type="domain" description="Thioesterase" evidence="1">
    <location>
        <begin position="33"/>
        <end position="81"/>
    </location>
</feature>
<reference evidence="2 3" key="1">
    <citation type="journal article" date="2020" name="Nat. Food">
        <title>A phased Vanilla planifolia genome enables genetic improvement of flavour and production.</title>
        <authorList>
            <person name="Hasing T."/>
            <person name="Tang H."/>
            <person name="Brym M."/>
            <person name="Khazi F."/>
            <person name="Huang T."/>
            <person name="Chambers A.H."/>
        </authorList>
    </citation>
    <scope>NUCLEOTIDE SEQUENCE [LARGE SCALE GENOMIC DNA]</scope>
    <source>
        <tissue evidence="2">Leaf</tissue>
    </source>
</reference>
<dbReference type="GO" id="GO:0061522">
    <property type="term" value="F:1,4-dihydroxy-2-naphthoyl-CoA thioesterase activity"/>
    <property type="evidence" value="ECO:0007669"/>
    <property type="project" value="TreeGrafter"/>
</dbReference>